<dbReference type="PANTHER" id="PTHR31339">
    <property type="entry name" value="PECTIN LYASE-RELATED"/>
    <property type="match status" value="1"/>
</dbReference>
<name>A0ABW4MQK7_9BACI</name>
<feature type="domain" description="Rhamnogalacturonase A/B/Epimerase-like pectate lyase" evidence="5">
    <location>
        <begin position="4"/>
        <end position="62"/>
    </location>
</feature>
<dbReference type="GO" id="GO:0016798">
    <property type="term" value="F:hydrolase activity, acting on glycosyl bonds"/>
    <property type="evidence" value="ECO:0007669"/>
    <property type="project" value="UniProtKB-KW"/>
</dbReference>
<dbReference type="Gene3D" id="2.160.20.10">
    <property type="entry name" value="Single-stranded right-handed beta-helix, Pectin lyase-like"/>
    <property type="match status" value="1"/>
</dbReference>
<dbReference type="Pfam" id="PF12708">
    <property type="entry name" value="Pect-lyase_RHGA_epim"/>
    <property type="match status" value="1"/>
</dbReference>
<keyword evidence="3 4" id="KW-0326">Glycosidase</keyword>
<dbReference type="InterPro" id="IPR011050">
    <property type="entry name" value="Pectin_lyase_fold/virulence"/>
</dbReference>
<evidence type="ECO:0000256" key="2">
    <source>
        <dbReference type="ARBA" id="ARBA00022801"/>
    </source>
</evidence>
<evidence type="ECO:0000259" key="5">
    <source>
        <dbReference type="Pfam" id="PF12708"/>
    </source>
</evidence>
<evidence type="ECO:0000256" key="4">
    <source>
        <dbReference type="RuleBase" id="RU361169"/>
    </source>
</evidence>
<dbReference type="SMART" id="SM00710">
    <property type="entry name" value="PbH1"/>
    <property type="match status" value="7"/>
</dbReference>
<dbReference type="Pfam" id="PF00295">
    <property type="entry name" value="Glyco_hydro_28"/>
    <property type="match status" value="1"/>
</dbReference>
<dbReference type="EC" id="3.2.1.-" evidence="6"/>
<dbReference type="EMBL" id="JBHUEK010000022">
    <property type="protein sequence ID" value="MFD1779783.1"/>
    <property type="molecule type" value="Genomic_DNA"/>
</dbReference>
<dbReference type="InterPro" id="IPR006626">
    <property type="entry name" value="PbH1"/>
</dbReference>
<dbReference type="Proteomes" id="UP001597227">
    <property type="component" value="Unassembled WGS sequence"/>
</dbReference>
<dbReference type="PROSITE" id="PS00502">
    <property type="entry name" value="POLYGALACTURONASE"/>
    <property type="match status" value="1"/>
</dbReference>
<evidence type="ECO:0000256" key="1">
    <source>
        <dbReference type="ARBA" id="ARBA00008834"/>
    </source>
</evidence>
<gene>
    <name evidence="6" type="ORF">ACFSFW_14045</name>
</gene>
<comment type="similarity">
    <text evidence="1 4">Belongs to the glycosyl hydrolase 28 family.</text>
</comment>
<reference evidence="7" key="1">
    <citation type="journal article" date="2019" name="Int. J. Syst. Evol. Microbiol.">
        <title>The Global Catalogue of Microorganisms (GCM) 10K type strain sequencing project: providing services to taxonomists for standard genome sequencing and annotation.</title>
        <authorList>
            <consortium name="The Broad Institute Genomics Platform"/>
            <consortium name="The Broad Institute Genome Sequencing Center for Infectious Disease"/>
            <person name="Wu L."/>
            <person name="Ma J."/>
        </authorList>
    </citation>
    <scope>NUCLEOTIDE SEQUENCE [LARGE SCALE GENOMIC DNA]</scope>
    <source>
        <strain evidence="7">CCUG 15531</strain>
    </source>
</reference>
<evidence type="ECO:0000256" key="3">
    <source>
        <dbReference type="ARBA" id="ARBA00023295"/>
    </source>
</evidence>
<dbReference type="InterPro" id="IPR012334">
    <property type="entry name" value="Pectin_lyas_fold"/>
</dbReference>
<sequence>MAFLDITQLGAIGDNRTDNTEIIAQAINQCAENGGGTVFVPSGTYLTGPIVLKSNITLYLEAGATITFSDEFDRYRPVKTRWSGYECYGYSPLIYGDNLTNVAIKGEGSFDGQGKAWWLINRQLRVDSKAYASKTTEKIAQLNQNFMEPIETNLVEWDSQFLRPPLLQLMNCKKVTIEGVTLKNSPFWNTHLVYCDHVTVHNVTFENPADTPNGDGFDIDSCTNVRVSDCHFAVGDDCLVIKSGINEDGRRVGKPTENVVVTNCTMHHGHGGIVLGSEMSGGIQNVTISNCTFIGTDRGVRIKTNRERGGYVKNILVNNIYMEDVFCPIAINSFYRHGVNENDPTVNSPEAQPITEKTPEIEHIQISHITARNCRAAAGFIYGLPERPINDISISHSTIEMTVDPNEEGGEPDMVQEELIMAGAGIFGKYISNLDIHHVRVETRQGTGLQIEDSQHVNIDHFTMRKQHDSTPVVILKRVEDKNVDGYASQMANKSYLQIDEQSNFLKQDL</sequence>
<comment type="caution">
    <text evidence="6">The sequence shown here is derived from an EMBL/GenBank/DDBJ whole genome shotgun (WGS) entry which is preliminary data.</text>
</comment>
<dbReference type="SUPFAM" id="SSF51126">
    <property type="entry name" value="Pectin lyase-like"/>
    <property type="match status" value="1"/>
</dbReference>
<keyword evidence="2 4" id="KW-0378">Hydrolase</keyword>
<proteinExistence type="inferred from homology"/>
<dbReference type="InterPro" id="IPR000743">
    <property type="entry name" value="Glyco_hydro_28"/>
</dbReference>
<protein>
    <submittedName>
        <fullName evidence="6">Glycoside hydrolase family 28 protein</fullName>
        <ecNumber evidence="6">3.2.1.-</ecNumber>
    </submittedName>
</protein>
<keyword evidence="7" id="KW-1185">Reference proteome</keyword>
<dbReference type="RefSeq" id="WP_388039160.1">
    <property type="nucleotide sequence ID" value="NZ_JBHUEK010000022.1"/>
</dbReference>
<dbReference type="InterPro" id="IPR024535">
    <property type="entry name" value="RHGA/B-epi-like_pectate_lyase"/>
</dbReference>
<evidence type="ECO:0000313" key="6">
    <source>
        <dbReference type="EMBL" id="MFD1779783.1"/>
    </source>
</evidence>
<evidence type="ECO:0000313" key="7">
    <source>
        <dbReference type="Proteomes" id="UP001597227"/>
    </source>
</evidence>
<dbReference type="InterPro" id="IPR051801">
    <property type="entry name" value="GH28_Enzymes"/>
</dbReference>
<organism evidence="6 7">
    <name type="scientific">Fredinandcohnia salidurans</name>
    <dbReference type="NCBI Taxonomy" id="2595041"/>
    <lineage>
        <taxon>Bacteria</taxon>
        <taxon>Bacillati</taxon>
        <taxon>Bacillota</taxon>
        <taxon>Bacilli</taxon>
        <taxon>Bacillales</taxon>
        <taxon>Bacillaceae</taxon>
        <taxon>Fredinandcohnia</taxon>
    </lineage>
</organism>
<accession>A0ABW4MQK7</accession>
<dbReference type="PANTHER" id="PTHR31339:SF9">
    <property type="entry name" value="PLASMIN AND FIBRONECTIN-BINDING PROTEIN A"/>
    <property type="match status" value="1"/>
</dbReference>